<dbReference type="InterPro" id="IPR029031">
    <property type="entry name" value="Gingipain_N_sf"/>
</dbReference>
<dbReference type="Gene3D" id="2.60.40.3800">
    <property type="match status" value="1"/>
</dbReference>
<keyword evidence="6" id="KW-0121">Carboxypeptidase</keyword>
<name>A0A938BQY6_UNCEI</name>
<dbReference type="Proteomes" id="UP000748308">
    <property type="component" value="Unassembled WGS sequence"/>
</dbReference>
<sequence length="1621" mass="174182">MYRRFPIPSLLWLCCGFLFVPGAAQAMDESSGSGATIIPILPGPDPRPAPTLRILEENGQGLLLEFELSAIETAKLDVGGEVFDLLAIEGGGFEGDAGEPEMPTFSRLVAIPDRAGVRVAVTSVETRELAGLRPMPHQPDDASGFVIDAAAYARAGYGDSDRVLVGEPALARDLRVVPVTFRPVRFDPARNTVEVAARLQVRVEFDGEDTRNVPARPRANIPPSFDQLYREMVVNYSGPRDGQRVSLGSYVIICPNNSEVISRLQPLIEWRTRKGFEVRLATTAETGTSKENIKAWIQNAYNTWSNPPEYIALVGDTDGTIAIPHWNETYSGYGGETDHPYVQLAGGDILADAHIGRISVDTYARLSLYVNKIVGYESTPYMTDTSWYTRACLTGDPGSSGYTCVQIMQWHKSRLREWGYTQIDTIFTSPFVSQMTAKLNQGDTVFGYRGYYGMSGFDTGHITALTNGWKMPFAVNLTCGTGSFSSYSRSEAWIRAGNTTTMAPTGGIASIGTATLGTTTRHNNCMYYGIWRGVFWENMFRFGESLTRGKYELYVNYSRMDFNRMCYFTCWNNLMGDPAGEIWTGVPQTMAVSHPAQISVGASSVTVSVTAGGAPCAGAYVCLWKGAETFVGGYTNPAGTIELPVSAPTTGEMKITVSKHDHKPYLGSLTVGQQARFAGYLAHTIDDDTSGTSFGNGNGLINPTERIELPVQIKNFGTQSLTGVTGTISCDSPYVTILDADETFGDLAPGATAWSADDFDIEIAPGAPHGHAFNLALDLTSGVNSWRSLIPLQVVSAEFSFVSLTLYNVGSTLDPGESGQLVVRLHNTGAASASGTTATLTSQSSWLTVTDASGTYGTIIPGGVGDNSADRFGLSAAANCFPGHIAGLTMVLQFSGGARDTVRFSIPIGTAATTDPTGPDAYGYYAFDNTDTGYSAYAPTYSWIEIDPNHGGAGTSLGLTDFGNGQDNSKTITLPFAFQYYGETFTRATICSNGWLAMGSTYLTNYRNWHIPGAGAPNYMIATMWDDLYQSGNNRVYTRYDSANHRFIVQWSRMPNINCTGTVNIQAILYDPQHHPTATGDGIIVFQYHTFSNCDALQHYCTIGIQNGDQTDGVLYTYYNYYTPGSATVQAGRAIKFMPIITQPRGTLSGTVTNASNGGTPVPGAQIHIVQTGDSFYTDANGAYTASLTPGTYSVTASHPSFTSYTFHYVYVGEGQTTTRNFSLTDILPPAISGTTLLGNTADTFGPYAVTATITDYSALTECSLIYNPGGAGWTTVALQAQGADQWAGEIPGQAENTLVRYYIRARDAASRTGTDPAGAPAETYYFWILAPIFEDAMEAGPGGWTHAVVTDGFVDQWHMSTQRNHTPGGGTAWKFGAAGGGDYAILADGALVTEPLELTGGSTLTFWHWIAAEVSGSYPGYAYDGGLIEMSLDGEAWSQVSPEGGYPYLIRPGGQPGPFPADTPVFSGTADWTQVQLSFGEMQGTVQLRFRFGSDGATGAEGWYIDDVYLIGDGPGAASVREIELRPERLAMHANLPNPFGGAGTLLRFDLPQPAPVRLEVFDAAGRLVRTLVAGSLAAGQHSVFWNGLDANGHAVGSGVYFSTLDADGRRVGRRMLMVR</sequence>
<evidence type="ECO:0000259" key="5">
    <source>
        <dbReference type="Pfam" id="PF13860"/>
    </source>
</evidence>
<dbReference type="Gene3D" id="3.40.50.10390">
    <property type="entry name" value="Gingipain r, domain 1"/>
    <property type="match status" value="1"/>
</dbReference>
<gene>
    <name evidence="6" type="ORF">FJY75_05545</name>
</gene>
<dbReference type="SUPFAM" id="SSF49452">
    <property type="entry name" value="Starch-binding domain-like"/>
    <property type="match status" value="1"/>
</dbReference>
<dbReference type="InterPro" id="IPR038490">
    <property type="entry name" value="Gingipain_propep_sf"/>
</dbReference>
<dbReference type="Gene3D" id="3.40.50.1460">
    <property type="match status" value="1"/>
</dbReference>
<organism evidence="6 7">
    <name type="scientific">Eiseniibacteriota bacterium</name>
    <dbReference type="NCBI Taxonomy" id="2212470"/>
    <lineage>
        <taxon>Bacteria</taxon>
        <taxon>Candidatus Eiseniibacteriota</taxon>
    </lineage>
</organism>
<evidence type="ECO:0000313" key="7">
    <source>
        <dbReference type="Proteomes" id="UP000748308"/>
    </source>
</evidence>
<feature type="domain" description="Gingipain propeptide" evidence="4">
    <location>
        <begin position="50"/>
        <end position="220"/>
    </location>
</feature>
<evidence type="ECO:0000313" key="6">
    <source>
        <dbReference type="EMBL" id="MBM3317296.1"/>
    </source>
</evidence>
<dbReference type="Gene3D" id="2.60.40.1120">
    <property type="entry name" value="Carboxypeptidase-like, regulatory domain"/>
    <property type="match status" value="1"/>
</dbReference>
<dbReference type="InterPro" id="IPR029030">
    <property type="entry name" value="Caspase-like_dom_sf"/>
</dbReference>
<dbReference type="InterPro" id="IPR013783">
    <property type="entry name" value="Ig-like_fold"/>
</dbReference>
<dbReference type="GO" id="GO:0030246">
    <property type="term" value="F:carbohydrate binding"/>
    <property type="evidence" value="ECO:0007669"/>
    <property type="project" value="InterPro"/>
</dbReference>
<dbReference type="InterPro" id="IPR001769">
    <property type="entry name" value="Gingipain"/>
</dbReference>
<dbReference type="InterPro" id="IPR025965">
    <property type="entry name" value="FlgD/Vpr_Ig-like"/>
</dbReference>
<dbReference type="GO" id="GO:0004180">
    <property type="term" value="F:carboxypeptidase activity"/>
    <property type="evidence" value="ECO:0007669"/>
    <property type="project" value="UniProtKB-KW"/>
</dbReference>
<dbReference type="SUPFAM" id="SSF52129">
    <property type="entry name" value="Caspase-like"/>
    <property type="match status" value="1"/>
</dbReference>
<dbReference type="EMBL" id="VGIY01000103">
    <property type="protein sequence ID" value="MBM3317296.1"/>
    <property type="molecule type" value="Genomic_DNA"/>
</dbReference>
<comment type="caution">
    <text evidence="6">The sequence shown here is derived from an EMBL/GenBank/DDBJ whole genome shotgun (WGS) entry which is preliminary data.</text>
</comment>
<dbReference type="Pfam" id="PF08126">
    <property type="entry name" value="Propeptide_C25"/>
    <property type="match status" value="1"/>
</dbReference>
<dbReference type="GO" id="GO:0004197">
    <property type="term" value="F:cysteine-type endopeptidase activity"/>
    <property type="evidence" value="ECO:0007669"/>
    <property type="project" value="InterPro"/>
</dbReference>
<dbReference type="Gene3D" id="2.60.40.4070">
    <property type="match status" value="1"/>
</dbReference>
<feature type="domain" description="Gingipain" evidence="3">
    <location>
        <begin position="250"/>
        <end position="579"/>
    </location>
</feature>
<evidence type="ECO:0000259" key="4">
    <source>
        <dbReference type="Pfam" id="PF08126"/>
    </source>
</evidence>
<feature type="chain" id="PRO_5037923318" evidence="2">
    <location>
        <begin position="27"/>
        <end position="1621"/>
    </location>
</feature>
<keyword evidence="6" id="KW-0378">Hydrolase</keyword>
<keyword evidence="1 2" id="KW-0732">Signal</keyword>
<dbReference type="Gene3D" id="2.60.120.260">
    <property type="entry name" value="Galactose-binding domain-like"/>
    <property type="match status" value="1"/>
</dbReference>
<feature type="signal peptide" evidence="2">
    <location>
        <begin position="1"/>
        <end position="26"/>
    </location>
</feature>
<evidence type="ECO:0000256" key="2">
    <source>
        <dbReference type="SAM" id="SignalP"/>
    </source>
</evidence>
<evidence type="ECO:0000259" key="3">
    <source>
        <dbReference type="Pfam" id="PF01364"/>
    </source>
</evidence>
<dbReference type="InterPro" id="IPR013784">
    <property type="entry name" value="Carb-bd-like_fold"/>
</dbReference>
<proteinExistence type="predicted"/>
<dbReference type="GO" id="GO:0006508">
    <property type="term" value="P:proteolysis"/>
    <property type="evidence" value="ECO:0007669"/>
    <property type="project" value="InterPro"/>
</dbReference>
<dbReference type="Pfam" id="PF01364">
    <property type="entry name" value="Peptidase_C25"/>
    <property type="match status" value="1"/>
</dbReference>
<dbReference type="InterPro" id="IPR012600">
    <property type="entry name" value="Propeptide_C25"/>
</dbReference>
<dbReference type="Pfam" id="PF13620">
    <property type="entry name" value="CarboxypepD_reg"/>
    <property type="match status" value="1"/>
</dbReference>
<feature type="domain" description="FlgD/Vpr Ig-like" evidence="5">
    <location>
        <begin position="1546"/>
        <end position="1604"/>
    </location>
</feature>
<reference evidence="6" key="1">
    <citation type="submission" date="2019-03" db="EMBL/GenBank/DDBJ databases">
        <title>Lake Tanganyika Metagenome-Assembled Genomes (MAGs).</title>
        <authorList>
            <person name="Tran P."/>
        </authorList>
    </citation>
    <scope>NUCLEOTIDE SEQUENCE</scope>
    <source>
        <strain evidence="6">M_DeepCast_400m_m2_100</strain>
    </source>
</reference>
<keyword evidence="6" id="KW-0645">Protease</keyword>
<protein>
    <submittedName>
        <fullName evidence="6">Carboxypeptidase regulatory-like domain-containing protein</fullName>
    </submittedName>
</protein>
<dbReference type="Gene3D" id="2.60.40.10">
    <property type="entry name" value="Immunoglobulins"/>
    <property type="match status" value="1"/>
</dbReference>
<accession>A0A938BQY6</accession>
<dbReference type="Pfam" id="PF13860">
    <property type="entry name" value="FlgD_ig"/>
    <property type="match status" value="1"/>
</dbReference>
<evidence type="ECO:0000256" key="1">
    <source>
        <dbReference type="ARBA" id="ARBA00022729"/>
    </source>
</evidence>